<dbReference type="EMBL" id="LSGP01000013">
    <property type="protein sequence ID" value="KYZ77157.1"/>
    <property type="molecule type" value="Genomic_DNA"/>
</dbReference>
<dbReference type="STRING" id="1794912.AXX12_03220"/>
<reference evidence="11 12" key="1">
    <citation type="submission" date="2016-02" db="EMBL/GenBank/DDBJ databases">
        <title>Anaerosporomusa subterraneum gen. nov., sp. nov., a spore-forming obligate anaerobe isolated from saprolite.</title>
        <authorList>
            <person name="Choi J.K."/>
            <person name="Shah M."/>
            <person name="Yee N."/>
        </authorList>
    </citation>
    <scope>NUCLEOTIDE SEQUENCE [LARGE SCALE GENOMIC DNA]</scope>
    <source>
        <strain evidence="11 12">RU4</strain>
    </source>
</reference>
<evidence type="ECO:0000256" key="5">
    <source>
        <dbReference type="ARBA" id="ARBA00022490"/>
    </source>
</evidence>
<feature type="domain" description="Survival protein SurE-like phosphatase/nucleotidase" evidence="10">
    <location>
        <begin position="3"/>
        <end position="189"/>
    </location>
</feature>
<evidence type="ECO:0000256" key="2">
    <source>
        <dbReference type="ARBA" id="ARBA00001946"/>
    </source>
</evidence>
<dbReference type="GO" id="GO:0005737">
    <property type="term" value="C:cytoplasm"/>
    <property type="evidence" value="ECO:0007669"/>
    <property type="project" value="UniProtKB-SubCell"/>
</dbReference>
<evidence type="ECO:0000313" key="11">
    <source>
        <dbReference type="EMBL" id="KYZ77157.1"/>
    </source>
</evidence>
<proteinExistence type="inferred from homology"/>
<dbReference type="OrthoDB" id="9780815at2"/>
<dbReference type="Proteomes" id="UP000076268">
    <property type="component" value="Unassembled WGS sequence"/>
</dbReference>
<comment type="cofactor">
    <cofactor evidence="9">
        <name>a divalent metal cation</name>
        <dbReference type="ChEBI" id="CHEBI:60240"/>
    </cofactor>
    <text evidence="9">Binds 1 divalent metal cation per subunit.</text>
</comment>
<feature type="binding site" evidence="9">
    <location>
        <position position="39"/>
    </location>
    <ligand>
        <name>a divalent metal cation</name>
        <dbReference type="ChEBI" id="CHEBI:60240"/>
    </ligand>
</feature>
<evidence type="ECO:0000256" key="6">
    <source>
        <dbReference type="ARBA" id="ARBA00022723"/>
    </source>
</evidence>
<feature type="binding site" evidence="9">
    <location>
        <position position="9"/>
    </location>
    <ligand>
        <name>a divalent metal cation</name>
        <dbReference type="ChEBI" id="CHEBI:60240"/>
    </ligand>
</feature>
<evidence type="ECO:0000259" key="10">
    <source>
        <dbReference type="Pfam" id="PF01975"/>
    </source>
</evidence>
<name>A0A154BTD0_ANASB</name>
<dbReference type="GO" id="GO:0004309">
    <property type="term" value="F:exopolyphosphatase activity"/>
    <property type="evidence" value="ECO:0007669"/>
    <property type="project" value="TreeGrafter"/>
</dbReference>
<dbReference type="AlphaFoldDB" id="A0A154BTD0"/>
<comment type="subcellular location">
    <subcellularLocation>
        <location evidence="3 9">Cytoplasm</location>
    </subcellularLocation>
</comment>
<keyword evidence="5 9" id="KW-0963">Cytoplasm</keyword>
<dbReference type="Gene3D" id="3.40.1210.10">
    <property type="entry name" value="Survival protein SurE-like phosphatase/nucleotidase"/>
    <property type="match status" value="1"/>
</dbReference>
<dbReference type="PANTHER" id="PTHR30457:SF12">
    <property type="entry name" value="5'_3'-NUCLEOTIDASE SURE"/>
    <property type="match status" value="1"/>
</dbReference>
<feature type="binding site" evidence="9">
    <location>
        <position position="8"/>
    </location>
    <ligand>
        <name>a divalent metal cation</name>
        <dbReference type="ChEBI" id="CHEBI:60240"/>
    </ligand>
</feature>
<keyword evidence="7 9" id="KW-0547">Nucleotide-binding</keyword>
<dbReference type="PANTHER" id="PTHR30457">
    <property type="entry name" value="5'-NUCLEOTIDASE SURE"/>
    <property type="match status" value="1"/>
</dbReference>
<dbReference type="GO" id="GO:0008254">
    <property type="term" value="F:3'-nucleotidase activity"/>
    <property type="evidence" value="ECO:0007669"/>
    <property type="project" value="TreeGrafter"/>
</dbReference>
<comment type="similarity">
    <text evidence="4 9">Belongs to the SurE nucleotidase family.</text>
</comment>
<dbReference type="GO" id="GO:0046872">
    <property type="term" value="F:metal ion binding"/>
    <property type="evidence" value="ECO:0007669"/>
    <property type="project" value="UniProtKB-UniRule"/>
</dbReference>
<dbReference type="NCBIfam" id="TIGR00087">
    <property type="entry name" value="surE"/>
    <property type="match status" value="1"/>
</dbReference>
<evidence type="ECO:0000256" key="9">
    <source>
        <dbReference type="HAMAP-Rule" id="MF_00060"/>
    </source>
</evidence>
<accession>A0A154BTD0</accession>
<comment type="cofactor">
    <cofactor evidence="2">
        <name>Mg(2+)</name>
        <dbReference type="ChEBI" id="CHEBI:18420"/>
    </cofactor>
</comment>
<keyword evidence="6 9" id="KW-0479">Metal-binding</keyword>
<protein>
    <recommendedName>
        <fullName evidence="9">5'-nucleotidase SurE</fullName>
        <ecNumber evidence="9">3.1.3.5</ecNumber>
    </recommendedName>
    <alternativeName>
        <fullName evidence="9">Nucleoside 5'-monophosphate phosphohydrolase</fullName>
    </alternativeName>
</protein>
<dbReference type="SUPFAM" id="SSF64167">
    <property type="entry name" value="SurE-like"/>
    <property type="match status" value="1"/>
</dbReference>
<evidence type="ECO:0000256" key="7">
    <source>
        <dbReference type="ARBA" id="ARBA00022741"/>
    </source>
</evidence>
<evidence type="ECO:0000256" key="8">
    <source>
        <dbReference type="ARBA" id="ARBA00022801"/>
    </source>
</evidence>
<organism evidence="11 12">
    <name type="scientific">Anaerosporomusa subterranea</name>
    <dbReference type="NCBI Taxonomy" id="1794912"/>
    <lineage>
        <taxon>Bacteria</taxon>
        <taxon>Bacillati</taxon>
        <taxon>Bacillota</taxon>
        <taxon>Negativicutes</taxon>
        <taxon>Acetonemataceae</taxon>
        <taxon>Anaerosporomusa</taxon>
    </lineage>
</organism>
<dbReference type="EC" id="3.1.3.5" evidence="9"/>
<comment type="catalytic activity">
    <reaction evidence="1 9">
        <text>a ribonucleoside 5'-phosphate + H2O = a ribonucleoside + phosphate</text>
        <dbReference type="Rhea" id="RHEA:12484"/>
        <dbReference type="ChEBI" id="CHEBI:15377"/>
        <dbReference type="ChEBI" id="CHEBI:18254"/>
        <dbReference type="ChEBI" id="CHEBI:43474"/>
        <dbReference type="ChEBI" id="CHEBI:58043"/>
        <dbReference type="EC" id="3.1.3.5"/>
    </reaction>
</comment>
<dbReference type="GO" id="GO:0000166">
    <property type="term" value="F:nucleotide binding"/>
    <property type="evidence" value="ECO:0007669"/>
    <property type="project" value="UniProtKB-KW"/>
</dbReference>
<comment type="function">
    <text evidence="9">Nucleotidase that shows phosphatase activity on nucleoside 5'-monophosphates.</text>
</comment>
<dbReference type="RefSeq" id="WP_066238969.1">
    <property type="nucleotide sequence ID" value="NZ_LSGP01000013.1"/>
</dbReference>
<keyword evidence="12" id="KW-1185">Reference proteome</keyword>
<dbReference type="Pfam" id="PF01975">
    <property type="entry name" value="SurE"/>
    <property type="match status" value="1"/>
</dbReference>
<dbReference type="InterPro" id="IPR002828">
    <property type="entry name" value="SurE-like_Pase/nucleotidase"/>
</dbReference>
<dbReference type="FunFam" id="3.40.1210.10:FF:000001">
    <property type="entry name" value="5'/3'-nucleotidase SurE"/>
    <property type="match status" value="1"/>
</dbReference>
<dbReference type="GO" id="GO:0008253">
    <property type="term" value="F:5'-nucleotidase activity"/>
    <property type="evidence" value="ECO:0007669"/>
    <property type="project" value="UniProtKB-UniRule"/>
</dbReference>
<dbReference type="InterPro" id="IPR036523">
    <property type="entry name" value="SurE-like_sf"/>
</dbReference>
<sequence length="252" mass="27231">MYIVITNDDGIHSPGIRALWMELSSIADIAVVAPDSERSACSQSITVHHPIRVDEYPVDQVGVTAWSVNGTPTDCIKVALEALLPRTPDIVVSGINNGPNLGTDVLYSGTVSAAIEASLHGLPAVAVSLAARRPVDFSVAARYTRQLVERVMAQESLPQNTLLNVNVPPLAAMSIKGVAITKLGKVSYENVFEKRQDPRGRVYYWMAGNVIDAGNDPDSDVEAVKAGYVSVTPVHFDLTNYAIMDMVKGWDW</sequence>
<feature type="binding site" evidence="9">
    <location>
        <position position="96"/>
    </location>
    <ligand>
        <name>a divalent metal cation</name>
        <dbReference type="ChEBI" id="CHEBI:60240"/>
    </ligand>
</feature>
<dbReference type="NCBIfam" id="NF001490">
    <property type="entry name" value="PRK00346.1-4"/>
    <property type="match status" value="1"/>
</dbReference>
<dbReference type="InterPro" id="IPR030048">
    <property type="entry name" value="SurE"/>
</dbReference>
<evidence type="ECO:0000256" key="3">
    <source>
        <dbReference type="ARBA" id="ARBA00004496"/>
    </source>
</evidence>
<comment type="caution">
    <text evidence="11">The sequence shown here is derived from an EMBL/GenBank/DDBJ whole genome shotgun (WGS) entry which is preliminary data.</text>
</comment>
<gene>
    <name evidence="9" type="primary">surE</name>
    <name evidence="11" type="ORF">AXX12_03220</name>
</gene>
<keyword evidence="8 9" id="KW-0378">Hydrolase</keyword>
<evidence type="ECO:0000256" key="1">
    <source>
        <dbReference type="ARBA" id="ARBA00000815"/>
    </source>
</evidence>
<dbReference type="HAMAP" id="MF_00060">
    <property type="entry name" value="SurE"/>
    <property type="match status" value="1"/>
</dbReference>
<evidence type="ECO:0000313" key="12">
    <source>
        <dbReference type="Proteomes" id="UP000076268"/>
    </source>
</evidence>
<dbReference type="NCBIfam" id="NF001492">
    <property type="entry name" value="PRK00346.2-2"/>
    <property type="match status" value="1"/>
</dbReference>
<evidence type="ECO:0000256" key="4">
    <source>
        <dbReference type="ARBA" id="ARBA00011062"/>
    </source>
</evidence>